<name>A0A8S0ZD73_ARCPL</name>
<dbReference type="PANTHER" id="PTHR20913">
    <property type="entry name" value="TBC1 DOMAIN FAMILY MEMBER 20/GTPASE"/>
    <property type="match status" value="1"/>
</dbReference>
<dbReference type="InterPro" id="IPR045913">
    <property type="entry name" value="TBC20/Gyp8-like"/>
</dbReference>
<dbReference type="Proteomes" id="UP000494256">
    <property type="component" value="Unassembled WGS sequence"/>
</dbReference>
<dbReference type="GO" id="GO:0006888">
    <property type="term" value="P:endoplasmic reticulum to Golgi vesicle-mediated transport"/>
    <property type="evidence" value="ECO:0007669"/>
    <property type="project" value="TreeGrafter"/>
</dbReference>
<dbReference type="InterPro" id="IPR000195">
    <property type="entry name" value="Rab-GAP-TBC_dom"/>
</dbReference>
<protein>
    <recommendedName>
        <fullName evidence="2">Rab-GAP TBC domain-containing protein</fullName>
    </recommendedName>
</protein>
<dbReference type="AlphaFoldDB" id="A0A8S0ZD73"/>
<dbReference type="PROSITE" id="PS50086">
    <property type="entry name" value="TBC_RABGAP"/>
    <property type="match status" value="1"/>
</dbReference>
<evidence type="ECO:0000313" key="4">
    <source>
        <dbReference type="Proteomes" id="UP000494256"/>
    </source>
</evidence>
<dbReference type="GO" id="GO:0005096">
    <property type="term" value="F:GTPase activator activity"/>
    <property type="evidence" value="ECO:0007669"/>
    <property type="project" value="UniProtKB-KW"/>
</dbReference>
<dbReference type="Pfam" id="PF00566">
    <property type="entry name" value="RabGAP-TBC"/>
    <property type="match status" value="1"/>
</dbReference>
<organism evidence="3 4">
    <name type="scientific">Arctia plantaginis</name>
    <name type="common">Wood tiger moth</name>
    <name type="synonym">Phalaena plantaginis</name>
    <dbReference type="NCBI Taxonomy" id="874455"/>
    <lineage>
        <taxon>Eukaryota</taxon>
        <taxon>Metazoa</taxon>
        <taxon>Ecdysozoa</taxon>
        <taxon>Arthropoda</taxon>
        <taxon>Hexapoda</taxon>
        <taxon>Insecta</taxon>
        <taxon>Pterygota</taxon>
        <taxon>Neoptera</taxon>
        <taxon>Endopterygota</taxon>
        <taxon>Lepidoptera</taxon>
        <taxon>Glossata</taxon>
        <taxon>Ditrysia</taxon>
        <taxon>Noctuoidea</taxon>
        <taxon>Erebidae</taxon>
        <taxon>Arctiinae</taxon>
        <taxon>Arctia</taxon>
    </lineage>
</organism>
<dbReference type="GO" id="GO:0005789">
    <property type="term" value="C:endoplasmic reticulum membrane"/>
    <property type="evidence" value="ECO:0007669"/>
    <property type="project" value="TreeGrafter"/>
</dbReference>
<dbReference type="PANTHER" id="PTHR20913:SF7">
    <property type="entry name" value="RE60063P"/>
    <property type="match status" value="1"/>
</dbReference>
<dbReference type="OrthoDB" id="7487953at2759"/>
<gene>
    <name evidence="3" type="ORF">APLA_LOCUS4557</name>
</gene>
<dbReference type="SUPFAM" id="SSF47923">
    <property type="entry name" value="Ypt/Rab-GAP domain of gyp1p"/>
    <property type="match status" value="1"/>
</dbReference>
<dbReference type="EMBL" id="CADEBD010000288">
    <property type="protein sequence ID" value="CAB3230345.1"/>
    <property type="molecule type" value="Genomic_DNA"/>
</dbReference>
<evidence type="ECO:0000256" key="1">
    <source>
        <dbReference type="ARBA" id="ARBA00022468"/>
    </source>
</evidence>
<reference evidence="3 4" key="1">
    <citation type="submission" date="2020-04" db="EMBL/GenBank/DDBJ databases">
        <authorList>
            <person name="Wallbank WR R."/>
            <person name="Pardo Diaz C."/>
            <person name="Kozak K."/>
            <person name="Martin S."/>
            <person name="Jiggins C."/>
            <person name="Moest M."/>
            <person name="Warren A I."/>
            <person name="Byers J.R.P. K."/>
            <person name="Montejo-Kovacevich G."/>
            <person name="Yen C E."/>
        </authorList>
    </citation>
    <scope>NUCLEOTIDE SEQUENCE [LARGE SCALE GENOMIC DNA]</scope>
</reference>
<proteinExistence type="predicted"/>
<dbReference type="InterPro" id="IPR035969">
    <property type="entry name" value="Rab-GAP_TBC_sf"/>
</dbReference>
<accession>A0A8S0ZD73</accession>
<comment type="caution">
    <text evidence="3">The sequence shown here is derived from an EMBL/GenBank/DDBJ whole genome shotgun (WGS) entry which is preliminary data.</text>
</comment>
<evidence type="ECO:0000313" key="3">
    <source>
        <dbReference type="EMBL" id="CAB3230345.1"/>
    </source>
</evidence>
<keyword evidence="1" id="KW-0343">GTPase activation</keyword>
<sequence>MQPTQHLLNYMLPVIGRAERKLAECLDKAQVGTMFALPWYLTWFGHSLNKYTDVVRLYDYFLCAPPLFPVYVTAAIVLYRADEVYNCECDMAMLHCLLSRLPDDLPFEDILVTAERLYEENDPIDLESEVQALERREEEQRRLDEERLKRRRVVGRGAAHASLSARVRACVPAALRRLPLSRRAVFATATVLLGIYVYYRPDLLFNRRRENSLEF</sequence>
<evidence type="ECO:0000259" key="2">
    <source>
        <dbReference type="PROSITE" id="PS50086"/>
    </source>
</evidence>
<dbReference type="Gene3D" id="1.10.472.80">
    <property type="entry name" value="Ypt/Rab-GAP domain of gyp1p, domain 3"/>
    <property type="match status" value="1"/>
</dbReference>
<feature type="domain" description="Rab-GAP TBC" evidence="2">
    <location>
        <begin position="1"/>
        <end position="65"/>
    </location>
</feature>